<dbReference type="EMBL" id="JANBOH010000023">
    <property type="protein sequence ID" value="KAJ1647661.1"/>
    <property type="molecule type" value="Genomic_DNA"/>
</dbReference>
<name>A0A9W7XPW3_9FUNG</name>
<reference evidence="1" key="1">
    <citation type="submission" date="2022-07" db="EMBL/GenBank/DDBJ databases">
        <title>Phylogenomic reconstructions and comparative analyses of Kickxellomycotina fungi.</title>
        <authorList>
            <person name="Reynolds N.K."/>
            <person name="Stajich J.E."/>
            <person name="Barry K."/>
            <person name="Grigoriev I.V."/>
            <person name="Crous P."/>
            <person name="Smith M.E."/>
        </authorList>
    </citation>
    <scope>NUCLEOTIDE SEQUENCE</scope>
    <source>
        <strain evidence="1">NBRC 105413</strain>
    </source>
</reference>
<dbReference type="AlphaFoldDB" id="A0A9W7XPW3"/>
<proteinExistence type="predicted"/>
<evidence type="ECO:0000313" key="2">
    <source>
        <dbReference type="Proteomes" id="UP001145021"/>
    </source>
</evidence>
<keyword evidence="2" id="KW-1185">Reference proteome</keyword>
<sequence>MTIPAFVPKVLCSFGGDKLFKRESFTDSQFNSARSGILGVNGNPTTCEIGLLSPVVGLVAAGCIVTDDNGVKDNSTKYSVYLYMGDQKVDPTIYDLNTENIFIPGTYDKATAHANLAVIRFNGDAKDTYQPHGSLGEYGVAESSYTSRLMDMNLKKWNMASIMGQPNDYFDVCKGINPLYEANSYFLTCNSDTIDSIYNKDCRMPYGAVYTKKGENDDIVLIAIYTHTIVMGTNECTDRRLNFFTYAHNFLPYASWVTGETFNIYKDKNRTTLSVSSEPDMTINAGSSTSFGGMLTLKSKLRLRLKLKSKLKPKLKLRLKLKLKLKLVK</sequence>
<dbReference type="Proteomes" id="UP001145021">
    <property type="component" value="Unassembled WGS sequence"/>
</dbReference>
<evidence type="ECO:0000313" key="1">
    <source>
        <dbReference type="EMBL" id="KAJ1647661.1"/>
    </source>
</evidence>
<accession>A0A9W7XPW3</accession>
<gene>
    <name evidence="1" type="ORF">LPJ64_000966</name>
</gene>
<protein>
    <submittedName>
        <fullName evidence="1">Uncharacterized protein</fullName>
    </submittedName>
</protein>
<comment type="caution">
    <text evidence="1">The sequence shown here is derived from an EMBL/GenBank/DDBJ whole genome shotgun (WGS) entry which is preliminary data.</text>
</comment>
<organism evidence="1 2">
    <name type="scientific">Coemansia asiatica</name>
    <dbReference type="NCBI Taxonomy" id="1052880"/>
    <lineage>
        <taxon>Eukaryota</taxon>
        <taxon>Fungi</taxon>
        <taxon>Fungi incertae sedis</taxon>
        <taxon>Zoopagomycota</taxon>
        <taxon>Kickxellomycotina</taxon>
        <taxon>Kickxellomycetes</taxon>
        <taxon>Kickxellales</taxon>
        <taxon>Kickxellaceae</taxon>
        <taxon>Coemansia</taxon>
    </lineage>
</organism>